<dbReference type="PROSITE" id="PS00077">
    <property type="entry name" value="COX1_CUB"/>
    <property type="match status" value="1"/>
</dbReference>
<dbReference type="GO" id="GO:0020037">
    <property type="term" value="F:heme binding"/>
    <property type="evidence" value="ECO:0007669"/>
    <property type="project" value="InterPro"/>
</dbReference>
<dbReference type="GO" id="GO:0016020">
    <property type="term" value="C:membrane"/>
    <property type="evidence" value="ECO:0007669"/>
    <property type="project" value="UniProtKB-SubCell"/>
</dbReference>
<dbReference type="GO" id="GO:0022904">
    <property type="term" value="P:respiratory electron transport chain"/>
    <property type="evidence" value="ECO:0007669"/>
    <property type="project" value="TreeGrafter"/>
</dbReference>
<keyword evidence="2 6" id="KW-0679">Respiratory chain</keyword>
<comment type="subcellular location">
    <subcellularLocation>
        <location evidence="1">Membrane</location>
        <topology evidence="1">Multi-pass membrane protein</topology>
    </subcellularLocation>
</comment>
<reference evidence="9 10" key="1">
    <citation type="submission" date="2019-10" db="EMBL/GenBank/DDBJ databases">
        <title>Extracellular Electron Transfer in a Candidatus Methanoperedens spp. Enrichment Culture.</title>
        <authorList>
            <person name="Berger S."/>
            <person name="Rangel Shaw D."/>
            <person name="Berben T."/>
            <person name="In 'T Zandt M."/>
            <person name="Frank J."/>
            <person name="Reimann J."/>
            <person name="Jetten M.S.M."/>
            <person name="Welte C.U."/>
        </authorList>
    </citation>
    <scope>NUCLEOTIDE SEQUENCE [LARGE SCALE GENOMIC DNA]</scope>
    <source>
        <strain evidence="9">SB12</strain>
    </source>
</reference>
<evidence type="ECO:0000256" key="1">
    <source>
        <dbReference type="ARBA" id="ARBA00004141"/>
    </source>
</evidence>
<dbReference type="EMBL" id="WBUI01000001">
    <property type="protein sequence ID" value="KAB2935291.1"/>
    <property type="molecule type" value="Genomic_DNA"/>
</dbReference>
<feature type="transmembrane region" description="Helical" evidence="7">
    <location>
        <begin position="386"/>
        <end position="405"/>
    </location>
</feature>
<dbReference type="AlphaFoldDB" id="A0A833H4N2"/>
<comment type="similarity">
    <text evidence="6">Belongs to the heme-copper respiratory oxidase family.</text>
</comment>
<organism evidence="9 10">
    <name type="scientific">Leptonema illini</name>
    <dbReference type="NCBI Taxonomy" id="183"/>
    <lineage>
        <taxon>Bacteria</taxon>
        <taxon>Pseudomonadati</taxon>
        <taxon>Spirochaetota</taxon>
        <taxon>Spirochaetia</taxon>
        <taxon>Leptospirales</taxon>
        <taxon>Leptospiraceae</taxon>
        <taxon>Leptonema</taxon>
    </lineage>
</organism>
<keyword evidence="3 6" id="KW-0812">Transmembrane</keyword>
<feature type="transmembrane region" description="Helical" evidence="7">
    <location>
        <begin position="239"/>
        <end position="256"/>
    </location>
</feature>
<dbReference type="GO" id="GO:0004129">
    <property type="term" value="F:cytochrome-c oxidase activity"/>
    <property type="evidence" value="ECO:0007669"/>
    <property type="project" value="InterPro"/>
</dbReference>
<dbReference type="InterPro" id="IPR000883">
    <property type="entry name" value="Cyt_C_Oxase_1"/>
</dbReference>
<name>A0A833H4N2_9LEPT</name>
<feature type="transmembrane region" description="Helical" evidence="7">
    <location>
        <begin position="164"/>
        <end position="185"/>
    </location>
</feature>
<feature type="transmembrane region" description="Helical" evidence="7">
    <location>
        <begin position="133"/>
        <end position="152"/>
    </location>
</feature>
<feature type="transmembrane region" description="Helical" evidence="7">
    <location>
        <begin position="100"/>
        <end position="118"/>
    </location>
</feature>
<keyword evidence="6" id="KW-0408">Iron</keyword>
<protein>
    <submittedName>
        <fullName evidence="9">Cytochrome oxidase subunit I</fullName>
    </submittedName>
</protein>
<dbReference type="InterPro" id="IPR036927">
    <property type="entry name" value="Cyt_c_oxase-like_su1_sf"/>
</dbReference>
<evidence type="ECO:0000256" key="3">
    <source>
        <dbReference type="ARBA" id="ARBA00022692"/>
    </source>
</evidence>
<keyword evidence="6" id="KW-0479">Metal-binding</keyword>
<dbReference type="SUPFAM" id="SSF81442">
    <property type="entry name" value="Cytochrome c oxidase subunit I-like"/>
    <property type="match status" value="1"/>
</dbReference>
<keyword evidence="5 7" id="KW-0472">Membrane</keyword>
<dbReference type="PANTHER" id="PTHR10422">
    <property type="entry name" value="CYTOCHROME C OXIDASE SUBUNIT 1"/>
    <property type="match status" value="1"/>
</dbReference>
<proteinExistence type="inferred from homology"/>
<dbReference type="GO" id="GO:0009060">
    <property type="term" value="P:aerobic respiration"/>
    <property type="evidence" value="ECO:0007669"/>
    <property type="project" value="InterPro"/>
</dbReference>
<evidence type="ECO:0000256" key="4">
    <source>
        <dbReference type="ARBA" id="ARBA00022989"/>
    </source>
</evidence>
<feature type="transmembrane region" description="Helical" evidence="7">
    <location>
        <begin position="440"/>
        <end position="459"/>
    </location>
</feature>
<dbReference type="InterPro" id="IPR023616">
    <property type="entry name" value="Cyt_c_oxase-like_su1_dom"/>
</dbReference>
<dbReference type="Gene3D" id="1.20.210.10">
    <property type="entry name" value="Cytochrome c oxidase-like, subunit I domain"/>
    <property type="match status" value="1"/>
</dbReference>
<feature type="transmembrane region" description="Helical" evidence="7">
    <location>
        <begin position="12"/>
        <end position="40"/>
    </location>
</feature>
<evidence type="ECO:0000259" key="8">
    <source>
        <dbReference type="PROSITE" id="PS50855"/>
    </source>
</evidence>
<feature type="transmembrane region" description="Helical" evidence="7">
    <location>
        <begin position="342"/>
        <end position="366"/>
    </location>
</feature>
<feature type="transmembrane region" description="Helical" evidence="7">
    <location>
        <begin position="60"/>
        <end position="79"/>
    </location>
</feature>
<comment type="caution">
    <text evidence="9">The sequence shown here is derived from an EMBL/GenBank/DDBJ whole genome shotgun (WGS) entry which is preliminary data.</text>
</comment>
<evidence type="ECO:0000256" key="2">
    <source>
        <dbReference type="ARBA" id="ARBA00022660"/>
    </source>
</evidence>
<evidence type="ECO:0000313" key="10">
    <source>
        <dbReference type="Proteomes" id="UP000460298"/>
    </source>
</evidence>
<feature type="transmembrane region" description="Helical" evidence="7">
    <location>
        <begin position="205"/>
        <end position="227"/>
    </location>
</feature>
<dbReference type="PROSITE" id="PS50855">
    <property type="entry name" value="COX1"/>
    <property type="match status" value="1"/>
</dbReference>
<keyword evidence="6" id="KW-0813">Transport</keyword>
<evidence type="ECO:0000313" key="9">
    <source>
        <dbReference type="EMBL" id="KAB2935291.1"/>
    </source>
</evidence>
<keyword evidence="6" id="KW-0349">Heme</keyword>
<dbReference type="Pfam" id="PF00115">
    <property type="entry name" value="COX1"/>
    <property type="match status" value="1"/>
</dbReference>
<feature type="domain" description="Cytochrome oxidase subunit I profile" evidence="8">
    <location>
        <begin position="7"/>
        <end position="469"/>
    </location>
</feature>
<feature type="transmembrane region" description="Helical" evidence="7">
    <location>
        <begin position="268"/>
        <end position="295"/>
    </location>
</feature>
<feature type="transmembrane region" description="Helical" evidence="7">
    <location>
        <begin position="307"/>
        <end position="330"/>
    </location>
</feature>
<evidence type="ECO:0000256" key="5">
    <source>
        <dbReference type="ARBA" id="ARBA00023136"/>
    </source>
</evidence>
<gene>
    <name evidence="9" type="ORF">F9K24_00765</name>
</gene>
<dbReference type="InterPro" id="IPR023615">
    <property type="entry name" value="Cyt_c_Oxase_su1_BS"/>
</dbReference>
<evidence type="ECO:0000256" key="6">
    <source>
        <dbReference type="RuleBase" id="RU000370"/>
    </source>
</evidence>
<dbReference type="Proteomes" id="UP000460298">
    <property type="component" value="Unassembled WGS sequence"/>
</dbReference>
<keyword evidence="4 7" id="KW-1133">Transmembrane helix</keyword>
<keyword evidence="6" id="KW-0249">Electron transport</keyword>
<evidence type="ECO:0000256" key="7">
    <source>
        <dbReference type="SAM" id="Phobius"/>
    </source>
</evidence>
<dbReference type="GO" id="GO:0015990">
    <property type="term" value="P:electron transport coupled proton transport"/>
    <property type="evidence" value="ECO:0007669"/>
    <property type="project" value="TreeGrafter"/>
</dbReference>
<dbReference type="PANTHER" id="PTHR10422:SF29">
    <property type="entry name" value="CYTOCHROME C OXIDASE SUBUNIT 1 HOMOLOG, BACTEROID"/>
    <property type="match status" value="1"/>
</dbReference>
<accession>A0A833H4N2</accession>
<sequence>MQAFARLRQHPNLPLIGFLFSAIFWGGLSGFSGLSVAMKLLIPGVELAGEYLSFGRFRTIHTHVVLFGFAVSIIFAGIYHSMPALLRTPMYSRRLGLIHVILYNAVVLAGAVSFALGINQGKEYAEMEWPFDIAFIVMWIVFAVNFFGTIAIRKEKHFYVSIWFYLGFVVTVPIMFAINNLAVPVTLWKSYSLYAGSTDANIQWWYGHNGVAFILTTPFLGLLYYYLPKQIQSPVYSHRFSIIHFWSLIFFYVWAGPHHLLYSPLPEWVQMLGMAFSVMLILPSWLGIFNGFLTLTHAKRRVVYDPIVKFIVIAMSFYLVTTMEGSLLAIKSINARLHYTDWMIAHVHAGGLGWVSGISFAMLYYIVPRLVKKPLYSMELADTHAWLTFLAAFLYAAAIWLSGIGEGTIWSTLSYDRETKQLIPLNWGHLAELLAIFRQVRSIAGAVFMSGYGLLLYNLTRTVFGGERD</sequence>